<dbReference type="EMBL" id="JAEMHM010000039">
    <property type="protein sequence ID" value="MBJ6728020.1"/>
    <property type="molecule type" value="Genomic_DNA"/>
</dbReference>
<keyword evidence="1" id="KW-0472">Membrane</keyword>
<sequence>MKDETSWFNFDFRAAGRRLTPLLSYGIDASIGAAAGTSIVICLVPRRQAGYMDLINATIIFVIIYSVSLFLTISRLMVRHKPVYNELGSPPLIGVSLRRFAKLVEFVLKLKFIELNDMLLNVLCVLFVVSFFVAITLIYMCAFSK</sequence>
<keyword evidence="3" id="KW-1185">Reference proteome</keyword>
<protein>
    <submittedName>
        <fullName evidence="2">Uncharacterized protein</fullName>
    </submittedName>
</protein>
<feature type="transmembrane region" description="Helical" evidence="1">
    <location>
        <begin position="118"/>
        <end position="142"/>
    </location>
</feature>
<evidence type="ECO:0000313" key="2">
    <source>
        <dbReference type="EMBL" id="MBJ6728020.1"/>
    </source>
</evidence>
<name>A0A8J7SBD1_9BACT</name>
<dbReference type="AlphaFoldDB" id="A0A8J7SBD1"/>
<proteinExistence type="predicted"/>
<dbReference type="Proteomes" id="UP000636888">
    <property type="component" value="Unassembled WGS sequence"/>
</dbReference>
<comment type="caution">
    <text evidence="2">The sequence shown here is derived from an EMBL/GenBank/DDBJ whole genome shotgun (WGS) entry which is preliminary data.</text>
</comment>
<organism evidence="2 3">
    <name type="scientific">Geomesophilobacter sediminis</name>
    <dbReference type="NCBI Taxonomy" id="2798584"/>
    <lineage>
        <taxon>Bacteria</taxon>
        <taxon>Pseudomonadati</taxon>
        <taxon>Thermodesulfobacteriota</taxon>
        <taxon>Desulfuromonadia</taxon>
        <taxon>Geobacterales</taxon>
        <taxon>Geobacteraceae</taxon>
        <taxon>Geomesophilobacter</taxon>
    </lineage>
</organism>
<reference evidence="2" key="1">
    <citation type="submission" date="2020-12" db="EMBL/GenBank/DDBJ databases">
        <title>Geomonas sp. Red875, isolated from river sediment.</title>
        <authorList>
            <person name="Xu Z."/>
            <person name="Zhang Z."/>
            <person name="Masuda Y."/>
            <person name="Itoh H."/>
            <person name="Senoo K."/>
        </authorList>
    </citation>
    <scope>NUCLEOTIDE SEQUENCE</scope>
    <source>
        <strain evidence="2">Red875</strain>
    </source>
</reference>
<gene>
    <name evidence="2" type="ORF">JFN93_25205</name>
</gene>
<accession>A0A8J7SBD1</accession>
<evidence type="ECO:0000256" key="1">
    <source>
        <dbReference type="SAM" id="Phobius"/>
    </source>
</evidence>
<keyword evidence="1" id="KW-1133">Transmembrane helix</keyword>
<evidence type="ECO:0000313" key="3">
    <source>
        <dbReference type="Proteomes" id="UP000636888"/>
    </source>
</evidence>
<feature type="transmembrane region" description="Helical" evidence="1">
    <location>
        <begin position="56"/>
        <end position="78"/>
    </location>
</feature>
<feature type="transmembrane region" description="Helical" evidence="1">
    <location>
        <begin position="22"/>
        <end position="44"/>
    </location>
</feature>
<dbReference type="RefSeq" id="WP_199387159.1">
    <property type="nucleotide sequence ID" value="NZ_JAEMHM010000039.1"/>
</dbReference>
<keyword evidence="1" id="KW-0812">Transmembrane</keyword>